<reference evidence="4 5" key="1">
    <citation type="submission" date="2017-10" db="EMBL/GenBank/DDBJ databases">
        <title>Comparative genomics in systemic dimorphic fungi from Ajellomycetaceae.</title>
        <authorList>
            <person name="Munoz J.F."/>
            <person name="Mcewen J.G."/>
            <person name="Clay O.K."/>
            <person name="Cuomo C.A."/>
        </authorList>
    </citation>
    <scope>NUCLEOTIDE SEQUENCE [LARGE SCALE GENOMIC DNA]</scope>
    <source>
        <strain evidence="4 5">UAMH7299</strain>
    </source>
</reference>
<name>A0A2B7Z0G5_POLH7</name>
<dbReference type="Gene3D" id="3.40.50.1820">
    <property type="entry name" value="alpha/beta hydrolase"/>
    <property type="match status" value="1"/>
</dbReference>
<evidence type="ECO:0000256" key="1">
    <source>
        <dbReference type="ARBA" id="ARBA00010515"/>
    </source>
</evidence>
<evidence type="ECO:0000313" key="5">
    <source>
        <dbReference type="Proteomes" id="UP000224634"/>
    </source>
</evidence>
<gene>
    <name evidence="4" type="ORF">AJ80_00894</name>
</gene>
<proteinExistence type="inferred from homology"/>
<dbReference type="PROSITE" id="PS01173">
    <property type="entry name" value="LIPASE_GDXG_HIS"/>
    <property type="match status" value="1"/>
</dbReference>
<sequence>MSMNVEPSVAALTAFLRRVPMLLKTIVLNVLSISPASRKQNLRMEVVVALIRSYLDYSSPPGKAQRGSMKDPGIKGRMWVSKITMPKPPENDALDSLRRAIDSLKEGDESYDVPEIGDVEAEWTGYRAGVRSDASQPDVDEAVKYERLMEEVTEDLTILYFHGGAYHLMDPCTHRSVTSKLAKLTRGRCLSVRYRLAPQNPFPAALLDALVSYLYLLSPPEGSLHAPVPAGKIVFAGDSAGAGLSLALLQTLLALRRMSPDGTIRFHGKDIPIQLPAGVTTSSPWCDQTRSLPSTFANAKFDYLRPPHQDTNSVFTPIPFPEDAIWPLSPPRVDFYAYASAAIHPLVSPLAGPSDIWKDAPPIFITIGEESLQDEGFYLARKIHRVGGTVTLEHFEGMPHCFALIFLNNPAAKRCFRTWAAFCVDAVHGRVERTGKAVFLDRNGKNEEMKDLEGLGELSDEEVQKRLKAGRDWRVEGEKDLISKWMAKAERARL</sequence>
<feature type="domain" description="Alpha/beta hydrolase fold-3" evidence="3">
    <location>
        <begin position="158"/>
        <end position="403"/>
    </location>
</feature>
<comment type="caution">
    <text evidence="4">The sequence shown here is derived from an EMBL/GenBank/DDBJ whole genome shotgun (WGS) entry which is preliminary data.</text>
</comment>
<organism evidence="4 5">
    <name type="scientific">Polytolypa hystricis (strain UAMH7299)</name>
    <dbReference type="NCBI Taxonomy" id="1447883"/>
    <lineage>
        <taxon>Eukaryota</taxon>
        <taxon>Fungi</taxon>
        <taxon>Dikarya</taxon>
        <taxon>Ascomycota</taxon>
        <taxon>Pezizomycotina</taxon>
        <taxon>Eurotiomycetes</taxon>
        <taxon>Eurotiomycetidae</taxon>
        <taxon>Onygenales</taxon>
        <taxon>Onygenales incertae sedis</taxon>
        <taxon>Polytolypa</taxon>
    </lineage>
</organism>
<dbReference type="GO" id="GO:0016787">
    <property type="term" value="F:hydrolase activity"/>
    <property type="evidence" value="ECO:0007669"/>
    <property type="project" value="UniProtKB-KW"/>
</dbReference>
<dbReference type="EMBL" id="PDNA01000007">
    <property type="protein sequence ID" value="PGH27416.1"/>
    <property type="molecule type" value="Genomic_DNA"/>
</dbReference>
<accession>A0A2B7Z0G5</accession>
<dbReference type="STRING" id="1447883.A0A2B7Z0G5"/>
<dbReference type="SUPFAM" id="SSF53474">
    <property type="entry name" value="alpha/beta-Hydrolases"/>
    <property type="match status" value="1"/>
</dbReference>
<dbReference type="InterPro" id="IPR029058">
    <property type="entry name" value="AB_hydrolase_fold"/>
</dbReference>
<dbReference type="PANTHER" id="PTHR48081:SF25">
    <property type="entry name" value="PUTATIVE (AFU_ORTHOLOGUE AFUA_3G11560)-RELATED"/>
    <property type="match status" value="1"/>
</dbReference>
<keyword evidence="2" id="KW-0378">Hydrolase</keyword>
<dbReference type="OrthoDB" id="5354320at2759"/>
<evidence type="ECO:0000313" key="4">
    <source>
        <dbReference type="EMBL" id="PGH27416.1"/>
    </source>
</evidence>
<dbReference type="InterPro" id="IPR013094">
    <property type="entry name" value="AB_hydrolase_3"/>
</dbReference>
<keyword evidence="5" id="KW-1185">Reference proteome</keyword>
<dbReference type="Proteomes" id="UP000224634">
    <property type="component" value="Unassembled WGS sequence"/>
</dbReference>
<dbReference type="PANTHER" id="PTHR48081">
    <property type="entry name" value="AB HYDROLASE SUPERFAMILY PROTEIN C4A8.06C"/>
    <property type="match status" value="1"/>
</dbReference>
<dbReference type="InterPro" id="IPR050300">
    <property type="entry name" value="GDXG_lipolytic_enzyme"/>
</dbReference>
<dbReference type="Pfam" id="PF07859">
    <property type="entry name" value="Abhydrolase_3"/>
    <property type="match status" value="1"/>
</dbReference>
<dbReference type="InterPro" id="IPR002168">
    <property type="entry name" value="Lipase_GDXG_HIS_AS"/>
</dbReference>
<evidence type="ECO:0000256" key="2">
    <source>
        <dbReference type="ARBA" id="ARBA00022801"/>
    </source>
</evidence>
<comment type="similarity">
    <text evidence="1">Belongs to the 'GDXG' lipolytic enzyme family.</text>
</comment>
<protein>
    <recommendedName>
        <fullName evidence="3">Alpha/beta hydrolase fold-3 domain-containing protein</fullName>
    </recommendedName>
</protein>
<dbReference type="AlphaFoldDB" id="A0A2B7Z0G5"/>
<evidence type="ECO:0000259" key="3">
    <source>
        <dbReference type="Pfam" id="PF07859"/>
    </source>
</evidence>